<dbReference type="AlphaFoldDB" id="A0A0G2FCC0"/>
<comment type="caution">
    <text evidence="2">The sequence shown here is derived from an EMBL/GenBank/DDBJ whole genome shotgun (WGS) entry which is preliminary data.</text>
</comment>
<dbReference type="Proteomes" id="UP000034680">
    <property type="component" value="Unassembled WGS sequence"/>
</dbReference>
<keyword evidence="1" id="KW-0732">Signal</keyword>
<proteinExistence type="predicted"/>
<organism evidence="2 3">
    <name type="scientific">Diaporthe ampelina</name>
    <dbReference type="NCBI Taxonomy" id="1214573"/>
    <lineage>
        <taxon>Eukaryota</taxon>
        <taxon>Fungi</taxon>
        <taxon>Dikarya</taxon>
        <taxon>Ascomycota</taxon>
        <taxon>Pezizomycotina</taxon>
        <taxon>Sordariomycetes</taxon>
        <taxon>Sordariomycetidae</taxon>
        <taxon>Diaporthales</taxon>
        <taxon>Diaporthaceae</taxon>
        <taxon>Diaporthe</taxon>
    </lineage>
</organism>
<dbReference type="OrthoDB" id="3552888at2759"/>
<feature type="signal peptide" evidence="1">
    <location>
        <begin position="1"/>
        <end position="22"/>
    </location>
</feature>
<name>A0A0G2FCC0_9PEZI</name>
<accession>A0A0G2FCC0</accession>
<gene>
    <name evidence="2" type="ORF">UCDDA912_g08225</name>
</gene>
<reference evidence="2 3" key="1">
    <citation type="submission" date="2015-05" db="EMBL/GenBank/DDBJ databases">
        <title>Distinctive expansion of gene families associated with plant cell wall degradation and secondary metabolism in the genomes of grapevine trunk pathogens.</title>
        <authorList>
            <person name="Lawrence D.P."/>
            <person name="Travadon R."/>
            <person name="Rolshausen P.E."/>
            <person name="Baumgartner K."/>
        </authorList>
    </citation>
    <scope>NUCLEOTIDE SEQUENCE [LARGE SCALE GENOMIC DNA]</scope>
    <source>
        <strain evidence="2">DA912</strain>
    </source>
</reference>
<keyword evidence="3" id="KW-1185">Reference proteome</keyword>
<dbReference type="EMBL" id="LCUC01000356">
    <property type="protein sequence ID" value="KKY31801.1"/>
    <property type="molecule type" value="Genomic_DNA"/>
</dbReference>
<evidence type="ECO:0000313" key="2">
    <source>
        <dbReference type="EMBL" id="KKY31801.1"/>
    </source>
</evidence>
<sequence length="168" mass="18532">MCKMLFIILTMIIAALLGVGQAIPSTTANLARDDKNPNLTHILCQPQMFREARKDFTQQNEDYLRPLDNDGPGAYLGANANGKSCERVACQYASGVYVCIDNDRAINVPYGTIADYAQAVLGDPSDKCNWRAENYEGGLFDVDVTWGQAFDANGWNVIVGMWHSNDKC</sequence>
<evidence type="ECO:0000313" key="3">
    <source>
        <dbReference type="Proteomes" id="UP000034680"/>
    </source>
</evidence>
<evidence type="ECO:0000256" key="1">
    <source>
        <dbReference type="SAM" id="SignalP"/>
    </source>
</evidence>
<reference evidence="2 3" key="2">
    <citation type="submission" date="2015-05" db="EMBL/GenBank/DDBJ databases">
        <authorList>
            <person name="Morales-Cruz A."/>
            <person name="Amrine K.C."/>
            <person name="Cantu D."/>
        </authorList>
    </citation>
    <scope>NUCLEOTIDE SEQUENCE [LARGE SCALE GENOMIC DNA]</scope>
    <source>
        <strain evidence="2">DA912</strain>
    </source>
</reference>
<protein>
    <recommendedName>
        <fullName evidence="4">Secreted protein</fullName>
    </recommendedName>
</protein>
<evidence type="ECO:0008006" key="4">
    <source>
        <dbReference type="Google" id="ProtNLM"/>
    </source>
</evidence>
<feature type="chain" id="PRO_5002544023" description="Secreted protein" evidence="1">
    <location>
        <begin position="23"/>
        <end position="168"/>
    </location>
</feature>